<dbReference type="OrthoDB" id="2111574at2"/>
<evidence type="ECO:0000256" key="1">
    <source>
        <dbReference type="ARBA" id="ARBA00022679"/>
    </source>
</evidence>
<dbReference type="EMBL" id="SODA01000008">
    <property type="protein sequence ID" value="TDW05267.1"/>
    <property type="molecule type" value="Genomic_DNA"/>
</dbReference>
<gene>
    <name evidence="4" type="ORF">C8C77_10840</name>
</gene>
<organism evidence="4 5">
    <name type="scientific">Halanaerobium saccharolyticum</name>
    <dbReference type="NCBI Taxonomy" id="43595"/>
    <lineage>
        <taxon>Bacteria</taxon>
        <taxon>Bacillati</taxon>
        <taxon>Bacillota</taxon>
        <taxon>Clostridia</taxon>
        <taxon>Halanaerobiales</taxon>
        <taxon>Halanaerobiaceae</taxon>
        <taxon>Halanaerobium</taxon>
    </lineage>
</organism>
<dbReference type="PROSITE" id="PS51186">
    <property type="entry name" value="GNAT"/>
    <property type="match status" value="1"/>
</dbReference>
<feature type="domain" description="N-acetyltransferase" evidence="3">
    <location>
        <begin position="10"/>
        <end position="168"/>
    </location>
</feature>
<evidence type="ECO:0000313" key="4">
    <source>
        <dbReference type="EMBL" id="TDW05267.1"/>
    </source>
</evidence>
<dbReference type="InterPro" id="IPR000182">
    <property type="entry name" value="GNAT_dom"/>
</dbReference>
<evidence type="ECO:0000259" key="3">
    <source>
        <dbReference type="PROSITE" id="PS51186"/>
    </source>
</evidence>
<dbReference type="Proteomes" id="UP000294697">
    <property type="component" value="Unassembled WGS sequence"/>
</dbReference>
<dbReference type="RefSeq" id="WP_111571689.1">
    <property type="nucleotide sequence ID" value="NZ_QLME01000005.1"/>
</dbReference>
<keyword evidence="1 4" id="KW-0808">Transferase</keyword>
<sequence>MTAVGRQCKYTCRQGSLADAEEIHILMQQAFADYAKKKNDHNDQEKVINSALQEEMQAVKADLENNIVLVLSDGEQIIASLRLEEISEKRYLLKRFAVSPDYQNRGLGTMLFEQAVEKLKELNAHYLQLYSSLENEKLICFYRGLGFNCLETDHSKGYERGLWVKTIK</sequence>
<comment type="caution">
    <text evidence="4">The sequence shown here is derived from an EMBL/GenBank/DDBJ whole genome shotgun (WGS) entry which is preliminary data.</text>
</comment>
<evidence type="ECO:0000313" key="5">
    <source>
        <dbReference type="Proteomes" id="UP000294697"/>
    </source>
</evidence>
<dbReference type="AlphaFoldDB" id="A0A4R7ZA93"/>
<dbReference type="CDD" id="cd04301">
    <property type="entry name" value="NAT_SF"/>
    <property type="match status" value="1"/>
</dbReference>
<evidence type="ECO:0000256" key="2">
    <source>
        <dbReference type="ARBA" id="ARBA00023315"/>
    </source>
</evidence>
<name>A0A4R7ZA93_9FIRM</name>
<protein>
    <submittedName>
        <fullName evidence="4">Acetyltransferase (GNAT) family protein</fullName>
    </submittedName>
</protein>
<dbReference type="Pfam" id="PF00583">
    <property type="entry name" value="Acetyltransf_1"/>
    <property type="match status" value="1"/>
</dbReference>
<proteinExistence type="predicted"/>
<dbReference type="SUPFAM" id="SSF55729">
    <property type="entry name" value="Acyl-CoA N-acyltransferases (Nat)"/>
    <property type="match status" value="1"/>
</dbReference>
<dbReference type="PANTHER" id="PTHR43877">
    <property type="entry name" value="AMINOALKYLPHOSPHONATE N-ACETYLTRANSFERASE-RELATED-RELATED"/>
    <property type="match status" value="1"/>
</dbReference>
<dbReference type="Gene3D" id="3.40.630.30">
    <property type="match status" value="1"/>
</dbReference>
<dbReference type="InterPro" id="IPR050832">
    <property type="entry name" value="Bact_Acetyltransf"/>
</dbReference>
<reference evidence="4 5" key="1">
    <citation type="submission" date="2019-03" db="EMBL/GenBank/DDBJ databases">
        <title>Subsurface microbial communities from deep shales in Ohio and West Virginia, USA.</title>
        <authorList>
            <person name="Wrighton K."/>
        </authorList>
    </citation>
    <scope>NUCLEOTIDE SEQUENCE [LARGE SCALE GENOMIC DNA]</scope>
    <source>
        <strain evidence="4 5">MSL9.2</strain>
    </source>
</reference>
<keyword evidence="2" id="KW-0012">Acyltransferase</keyword>
<dbReference type="InterPro" id="IPR016181">
    <property type="entry name" value="Acyl_CoA_acyltransferase"/>
</dbReference>
<accession>A0A4R7ZA93</accession>
<dbReference type="GO" id="GO:0016747">
    <property type="term" value="F:acyltransferase activity, transferring groups other than amino-acyl groups"/>
    <property type="evidence" value="ECO:0007669"/>
    <property type="project" value="InterPro"/>
</dbReference>